<comment type="caution">
    <text evidence="2">The sequence shown here is derived from an EMBL/GenBank/DDBJ whole genome shotgun (WGS) entry which is preliminary data.</text>
</comment>
<proteinExistence type="predicted"/>
<accession>A0A426YB07</accession>
<sequence>GVFKSSLSNPVEESPHSSSFSTMTDLDESCGLVSLVSVSGCSRGVRFFSFELHPMLSVNSIWLPSSVRESGAVAWFLTVLAPKLFIWTLDGSSEQMLSSLELGPALVLQAADWCRILTPEEWLVFDVETLLQILVWGTATVAAVSFGKELMLIPLFPSSAIIIFCTLYR</sequence>
<organism evidence="2 3">
    <name type="scientific">Ensete ventricosum</name>
    <name type="common">Abyssinian banana</name>
    <name type="synonym">Musa ensete</name>
    <dbReference type="NCBI Taxonomy" id="4639"/>
    <lineage>
        <taxon>Eukaryota</taxon>
        <taxon>Viridiplantae</taxon>
        <taxon>Streptophyta</taxon>
        <taxon>Embryophyta</taxon>
        <taxon>Tracheophyta</taxon>
        <taxon>Spermatophyta</taxon>
        <taxon>Magnoliopsida</taxon>
        <taxon>Liliopsida</taxon>
        <taxon>Zingiberales</taxon>
        <taxon>Musaceae</taxon>
        <taxon>Ensete</taxon>
    </lineage>
</organism>
<reference evidence="2 3" key="1">
    <citation type="journal article" date="2014" name="Agronomy (Basel)">
        <title>A Draft Genome Sequence for Ensete ventricosum, the Drought-Tolerant Tree Against Hunger.</title>
        <authorList>
            <person name="Harrison J."/>
            <person name="Moore K.A."/>
            <person name="Paszkiewicz K."/>
            <person name="Jones T."/>
            <person name="Grant M."/>
            <person name="Ambacheew D."/>
            <person name="Muzemil S."/>
            <person name="Studholme D.J."/>
        </authorList>
    </citation>
    <scope>NUCLEOTIDE SEQUENCE [LARGE SCALE GENOMIC DNA]</scope>
</reference>
<feature type="non-terminal residue" evidence="2">
    <location>
        <position position="1"/>
    </location>
</feature>
<evidence type="ECO:0000313" key="2">
    <source>
        <dbReference type="EMBL" id="RRT48878.1"/>
    </source>
</evidence>
<name>A0A426YB07_ENSVE</name>
<evidence type="ECO:0000313" key="3">
    <source>
        <dbReference type="Proteomes" id="UP000287651"/>
    </source>
</evidence>
<dbReference type="Proteomes" id="UP000287651">
    <property type="component" value="Unassembled WGS sequence"/>
</dbReference>
<feature type="region of interest" description="Disordered" evidence="1">
    <location>
        <begin position="1"/>
        <end position="20"/>
    </location>
</feature>
<dbReference type="AlphaFoldDB" id="A0A426YB07"/>
<gene>
    <name evidence="2" type="ORF">B296_00038708</name>
</gene>
<protein>
    <submittedName>
        <fullName evidence="2">Uncharacterized protein</fullName>
    </submittedName>
</protein>
<evidence type="ECO:0000256" key="1">
    <source>
        <dbReference type="SAM" id="MobiDB-lite"/>
    </source>
</evidence>
<dbReference type="EMBL" id="AMZH03013675">
    <property type="protein sequence ID" value="RRT48878.1"/>
    <property type="molecule type" value="Genomic_DNA"/>
</dbReference>